<accession>A0ABP9XFC0</accession>
<name>A0ABP9XFC0_9DEIO</name>
<proteinExistence type="predicted"/>
<evidence type="ECO:0000313" key="1">
    <source>
        <dbReference type="EMBL" id="GAA5534060.1"/>
    </source>
</evidence>
<dbReference type="Proteomes" id="UP001404956">
    <property type="component" value="Unassembled WGS sequence"/>
</dbReference>
<comment type="caution">
    <text evidence="1">The sequence shown here is derived from an EMBL/GenBank/DDBJ whole genome shotgun (WGS) entry which is preliminary data.</text>
</comment>
<keyword evidence="2" id="KW-1185">Reference proteome</keyword>
<protein>
    <submittedName>
        <fullName evidence="1">Uncharacterized protein</fullName>
    </submittedName>
</protein>
<sequence length="170" mass="19244">MTEESQVTSGAYIDPKFGKIALLAHYAARREDVLTYLGIVLLNVDVQEDRAHFLKFMDLRWEIERTTSEAVFLGCNLDMGDFGKYRFESSMGLTHSKGVTTLSRVGSLVASELKFFNDVTGNLDTVLRRVRVERPQPVPAICFTASVFRGYPPDWETSLPWKTNDAEEPM</sequence>
<organism evidence="1 2">
    <name type="scientific">Deinococcus aluminii</name>
    <dbReference type="NCBI Taxonomy" id="1656885"/>
    <lineage>
        <taxon>Bacteria</taxon>
        <taxon>Thermotogati</taxon>
        <taxon>Deinococcota</taxon>
        <taxon>Deinococci</taxon>
        <taxon>Deinococcales</taxon>
        <taxon>Deinococcaceae</taxon>
        <taxon>Deinococcus</taxon>
    </lineage>
</organism>
<dbReference type="EMBL" id="BAABRV010000005">
    <property type="protein sequence ID" value="GAA5534060.1"/>
    <property type="molecule type" value="Genomic_DNA"/>
</dbReference>
<evidence type="ECO:0000313" key="2">
    <source>
        <dbReference type="Proteomes" id="UP001404956"/>
    </source>
</evidence>
<reference evidence="1 2" key="1">
    <citation type="submission" date="2024-02" db="EMBL/GenBank/DDBJ databases">
        <title>Deinococcus aluminii NBRC 112889.</title>
        <authorList>
            <person name="Ichikawa N."/>
            <person name="Katano-Makiyama Y."/>
            <person name="Hidaka K."/>
        </authorList>
    </citation>
    <scope>NUCLEOTIDE SEQUENCE [LARGE SCALE GENOMIC DNA]</scope>
    <source>
        <strain evidence="1 2">NBRC 112889</strain>
    </source>
</reference>
<gene>
    <name evidence="1" type="ORF">Dalu01_02468</name>
</gene>